<evidence type="ECO:0000256" key="1">
    <source>
        <dbReference type="ARBA" id="ARBA00007358"/>
    </source>
</evidence>
<protein>
    <submittedName>
        <fullName evidence="5">Iron-containing alcohol dehydrogenase</fullName>
        <ecNumber evidence="5">1.1.1.-</ecNumber>
    </submittedName>
</protein>
<dbReference type="AlphaFoldDB" id="A0A128EKV7"/>
<dbReference type="OrthoDB" id="9778433at2"/>
<dbReference type="Gene3D" id="3.40.50.1970">
    <property type="match status" value="1"/>
</dbReference>
<dbReference type="EMBL" id="FIZP01000012">
    <property type="protein sequence ID" value="CZE48873.1"/>
    <property type="molecule type" value="Genomic_DNA"/>
</dbReference>
<feature type="domain" description="Fe-containing alcohol dehydrogenase-like C-terminal" evidence="4">
    <location>
        <begin position="189"/>
        <end position="364"/>
    </location>
</feature>
<dbReference type="GO" id="GO:1990362">
    <property type="term" value="F:butanol dehydrogenase (NAD+) activity"/>
    <property type="evidence" value="ECO:0007669"/>
    <property type="project" value="InterPro"/>
</dbReference>
<dbReference type="GO" id="GO:0046872">
    <property type="term" value="F:metal ion binding"/>
    <property type="evidence" value="ECO:0007669"/>
    <property type="project" value="InterPro"/>
</dbReference>
<dbReference type="SUPFAM" id="SSF56796">
    <property type="entry name" value="Dehydroquinate synthase-like"/>
    <property type="match status" value="1"/>
</dbReference>
<keyword evidence="6" id="KW-1185">Reference proteome</keyword>
<dbReference type="PANTHER" id="PTHR43633">
    <property type="entry name" value="ALCOHOL DEHYDROGENASE YQHD"/>
    <property type="match status" value="1"/>
</dbReference>
<evidence type="ECO:0000259" key="4">
    <source>
        <dbReference type="Pfam" id="PF25137"/>
    </source>
</evidence>
<dbReference type="InterPro" id="IPR044731">
    <property type="entry name" value="BDH-like"/>
</dbReference>
<evidence type="ECO:0000256" key="2">
    <source>
        <dbReference type="ARBA" id="ARBA00023002"/>
    </source>
</evidence>
<dbReference type="InterPro" id="IPR001670">
    <property type="entry name" value="ADH_Fe/GldA"/>
</dbReference>
<dbReference type="CDD" id="cd08187">
    <property type="entry name" value="BDH"/>
    <property type="match status" value="1"/>
</dbReference>
<comment type="similarity">
    <text evidence="1">Belongs to the iron-containing alcohol dehydrogenase family.</text>
</comment>
<organism evidence="5 6">
    <name type="scientific">Campylobacter geochelonis</name>
    <dbReference type="NCBI Taxonomy" id="1780362"/>
    <lineage>
        <taxon>Bacteria</taxon>
        <taxon>Pseudomonadati</taxon>
        <taxon>Campylobacterota</taxon>
        <taxon>Epsilonproteobacteria</taxon>
        <taxon>Campylobacterales</taxon>
        <taxon>Campylobacteraceae</taxon>
        <taxon>Campylobacter</taxon>
    </lineage>
</organism>
<reference evidence="5 6" key="1">
    <citation type="submission" date="2016-02" db="EMBL/GenBank/DDBJ databases">
        <authorList>
            <consortium name="Pathogen Informatics"/>
        </authorList>
    </citation>
    <scope>NUCLEOTIDE SEQUENCE [LARGE SCALE GENOMIC DNA]</scope>
    <source>
        <strain evidence="5 6">RC20</strain>
    </source>
</reference>
<dbReference type="FunFam" id="3.40.50.1970:FF:000003">
    <property type="entry name" value="Alcohol dehydrogenase, iron-containing"/>
    <property type="match status" value="1"/>
</dbReference>
<dbReference type="EC" id="1.1.1.-" evidence="5"/>
<dbReference type="Proteomes" id="UP000069632">
    <property type="component" value="Unassembled WGS sequence"/>
</dbReference>
<dbReference type="InterPro" id="IPR056798">
    <property type="entry name" value="ADH_Fe_C"/>
</dbReference>
<dbReference type="GO" id="GO:0008106">
    <property type="term" value="F:alcohol dehydrogenase (NADP+) activity"/>
    <property type="evidence" value="ECO:0007669"/>
    <property type="project" value="TreeGrafter"/>
</dbReference>
<evidence type="ECO:0000313" key="5">
    <source>
        <dbReference type="EMBL" id="CZE48873.1"/>
    </source>
</evidence>
<dbReference type="Pfam" id="PF00465">
    <property type="entry name" value="Fe-ADH"/>
    <property type="match status" value="1"/>
</dbReference>
<dbReference type="GO" id="GO:0005829">
    <property type="term" value="C:cytosol"/>
    <property type="evidence" value="ECO:0007669"/>
    <property type="project" value="TreeGrafter"/>
</dbReference>
<accession>A0A128EKV7</accession>
<dbReference type="Pfam" id="PF25137">
    <property type="entry name" value="ADH_Fe_C"/>
    <property type="match status" value="1"/>
</dbReference>
<dbReference type="PANTHER" id="PTHR43633:SF1">
    <property type="entry name" value="ALCOHOL DEHYDROGENASE YQHD"/>
    <property type="match status" value="1"/>
</dbReference>
<name>A0A128EKV7_9BACT</name>
<evidence type="ECO:0000313" key="6">
    <source>
        <dbReference type="Proteomes" id="UP000069632"/>
    </source>
</evidence>
<dbReference type="GO" id="GO:1990002">
    <property type="term" value="F:methylglyoxal reductase (NADPH) (acetol producing) activity"/>
    <property type="evidence" value="ECO:0007669"/>
    <property type="project" value="TreeGrafter"/>
</dbReference>
<keyword evidence="2 5" id="KW-0560">Oxidoreductase</keyword>
<dbReference type="RefSeq" id="WP_075540477.1">
    <property type="nucleotide sequence ID" value="NZ_CP053844.1"/>
</dbReference>
<proteinExistence type="inferred from homology"/>
<gene>
    <name evidence="5" type="primary">yqhD</name>
    <name evidence="5" type="ORF">ERS672216_01635</name>
</gene>
<evidence type="ECO:0000259" key="3">
    <source>
        <dbReference type="Pfam" id="PF00465"/>
    </source>
</evidence>
<sequence>MNNFTFKCPTKVVFGKNSVEQLPTLLPKDAKILLFYGGGSIKRNGVYDAVIKELKGHKFVEFSGIEPNPKYETCMQAVKLIKDENVDFILSVGGGSALDAAKFIAAAAVLEAGDPWEEIIIKAKPITKTLPVGDVITLPATGSEMNGISVISHKEKGLKFAWSSELAYPVFSIIDPTYTFSLPQRQTTNGIVDTFAHIMEQYCTYDVDTPVQDGFCLSVIKTIVKEGPKVLANPQDYNARANIFWAATCGLNGWCGVGVIQDWASHGIGHELSAIYGLDHGQSLAVVLPAVLEYCVKEKAQKLALLGREVFALEGDELDVAKRTVDKIKEFFLSIEAQIKLSDFGVDKNDAAKQISERFKERGTVLGERANIDAKATKEILLSC</sequence>
<dbReference type="Gene3D" id="1.20.1090.10">
    <property type="entry name" value="Dehydroquinate synthase-like - alpha domain"/>
    <property type="match status" value="1"/>
</dbReference>
<feature type="domain" description="Alcohol dehydrogenase iron-type/glycerol dehydrogenase GldA" evidence="3">
    <location>
        <begin position="9"/>
        <end position="176"/>
    </location>
</feature>